<dbReference type="InterPro" id="IPR001878">
    <property type="entry name" value="Znf_CCHC"/>
</dbReference>
<gene>
    <name evidence="4" type="ORF">Tci_064963</name>
</gene>
<keyword evidence="1" id="KW-0863">Zinc-finger</keyword>
<dbReference type="InterPro" id="IPR036875">
    <property type="entry name" value="Znf_CCHC_sf"/>
</dbReference>
<dbReference type="SUPFAM" id="SSF57756">
    <property type="entry name" value="Retrovirus zinc finger-like domains"/>
    <property type="match status" value="1"/>
</dbReference>
<feature type="compositionally biased region" description="Basic residues" evidence="2">
    <location>
        <begin position="682"/>
        <end position="692"/>
    </location>
</feature>
<accession>A0A6L2P7A7</accession>
<evidence type="ECO:0000256" key="1">
    <source>
        <dbReference type="PROSITE-ProRule" id="PRU00047"/>
    </source>
</evidence>
<dbReference type="SMART" id="SM00343">
    <property type="entry name" value="ZnF_C2HC"/>
    <property type="match status" value="1"/>
</dbReference>
<proteinExistence type="predicted"/>
<feature type="region of interest" description="Disordered" evidence="2">
    <location>
        <begin position="669"/>
        <end position="734"/>
    </location>
</feature>
<evidence type="ECO:0000259" key="3">
    <source>
        <dbReference type="PROSITE" id="PS50158"/>
    </source>
</evidence>
<feature type="compositionally biased region" description="Basic and acidic residues" evidence="2">
    <location>
        <begin position="693"/>
        <end position="709"/>
    </location>
</feature>
<dbReference type="GO" id="GO:0003676">
    <property type="term" value="F:nucleic acid binding"/>
    <property type="evidence" value="ECO:0007669"/>
    <property type="project" value="InterPro"/>
</dbReference>
<evidence type="ECO:0000313" key="4">
    <source>
        <dbReference type="EMBL" id="GEU92985.1"/>
    </source>
</evidence>
<feature type="region of interest" description="Disordered" evidence="2">
    <location>
        <begin position="191"/>
        <end position="229"/>
    </location>
</feature>
<dbReference type="GO" id="GO:0008270">
    <property type="term" value="F:zinc ion binding"/>
    <property type="evidence" value="ECO:0007669"/>
    <property type="project" value="UniProtKB-KW"/>
</dbReference>
<evidence type="ECO:0000256" key="2">
    <source>
        <dbReference type="SAM" id="MobiDB-lite"/>
    </source>
</evidence>
<organism evidence="4">
    <name type="scientific">Tanacetum cinerariifolium</name>
    <name type="common">Dalmatian daisy</name>
    <name type="synonym">Chrysanthemum cinerariifolium</name>
    <dbReference type="NCBI Taxonomy" id="118510"/>
    <lineage>
        <taxon>Eukaryota</taxon>
        <taxon>Viridiplantae</taxon>
        <taxon>Streptophyta</taxon>
        <taxon>Embryophyta</taxon>
        <taxon>Tracheophyta</taxon>
        <taxon>Spermatophyta</taxon>
        <taxon>Magnoliopsida</taxon>
        <taxon>eudicotyledons</taxon>
        <taxon>Gunneridae</taxon>
        <taxon>Pentapetalae</taxon>
        <taxon>asterids</taxon>
        <taxon>campanulids</taxon>
        <taxon>Asterales</taxon>
        <taxon>Asteraceae</taxon>
        <taxon>Asteroideae</taxon>
        <taxon>Anthemideae</taxon>
        <taxon>Anthemidinae</taxon>
        <taxon>Tanacetum</taxon>
    </lineage>
</organism>
<feature type="domain" description="CCHC-type" evidence="3">
    <location>
        <begin position="72"/>
        <end position="87"/>
    </location>
</feature>
<dbReference type="PROSITE" id="PS50158">
    <property type="entry name" value="ZF_CCHC"/>
    <property type="match status" value="1"/>
</dbReference>
<reference evidence="4" key="1">
    <citation type="journal article" date="2019" name="Sci. Rep.">
        <title>Draft genome of Tanacetum cinerariifolium, the natural source of mosquito coil.</title>
        <authorList>
            <person name="Yamashiro T."/>
            <person name="Shiraishi A."/>
            <person name="Satake H."/>
            <person name="Nakayama K."/>
        </authorList>
    </citation>
    <scope>NUCLEOTIDE SEQUENCE</scope>
</reference>
<comment type="caution">
    <text evidence="4">The sequence shown here is derived from an EMBL/GenBank/DDBJ whole genome shotgun (WGS) entry which is preliminary data.</text>
</comment>
<dbReference type="Gene3D" id="4.10.60.10">
    <property type="entry name" value="Zinc finger, CCHC-type"/>
    <property type="match status" value="1"/>
</dbReference>
<dbReference type="AlphaFoldDB" id="A0A6L2P7A7"/>
<sequence length="1021" mass="116026">MAFVSSSSNNSNISTSVNTAQGVNTANEVNTASSRVNAASSLNIDNLSDAVIRRKLNLDGNDYVAFDKTKVKCYNCHKRGHFTRECRALRGHDNKSRVVTRKTVLVETPNSSALGNPQEHLQDKRVIDSGCFRHMTGNMFFLTDYKEIDGGYVAFRGNPKGGKITRKDYKEIDGGYVAFGGNPKGGKITRKDNEFQPLNDGAKKVDEDLSKENECNDQGEEDSTNSTNRVNTVTSNINAASSSGVNAVVINISINLPPDLNMPSLEDIGIFEDSCDDEDVFGAEADFHNLDSTFQFSPIPITRINKDHPLEQVIGYLHSAPQTRRMTKNLEEHGLVGTVISRTNNKDLQNCLFAYFLSQMEPKKVLQALKDPSWIKAINKMDEREIVIRNKARLVAHGHTQEEGLQVKQKKESIFISQDKYVAEILKKFRFSDVKKSSTPMETSKPLLKDKDEEEVDVHIYQVTPKVTHLDAVKRIFRYLKGQPKLEKPSESDGFEQIVDFLYANQIKYALTVSPTIYNSCIKQFWTIVKIKTVNDDVWLQALIDGKKFVINEASIRHDLKLNDAEAIKETVVDKDESSKQGGKLLISKTTSWNEFSSTMASTIICLANNQKFNFSKYILNNLKKNLEAGVPFYMFPRNRVFSRAVIPLFGTMMVQAFEEVGDLSTAVHDTSIPDAPSSSQHQKKHKPRKKEKKEIEVSPMEIHTEDYVPKTSNDPLPSDEHVATTSNDPLLSETTKATQALKIGSLKGRVKKLKKKEISVADPVTTAGEEVTTIGVKDSDYQMAQQLQTEEQKQLSIKEKSKLFIQLLDARKKHFAALKAKEMRSKPPTKAKKRKKMSTYLKNMDGYKYNQLKAKSFKDIQVLFDKEMKKEDAKRQWIEEENEFAELKRCLEIVPDDEDDVTIKATPLSSKSLTIVDYKIYKEGRKSFFKIIRADDNIWKYQQGLAKVLNWKLFDSCGVSCVTIQNMVYYLLVEKMYLLTRNTLHQMWNDMRLQVDYEIEMAYDLVRLIRRQINEGYGPE</sequence>
<protein>
    <recommendedName>
        <fullName evidence="3">CCHC-type domain-containing protein</fullName>
    </recommendedName>
</protein>
<dbReference type="EMBL" id="BKCJ010010752">
    <property type="protein sequence ID" value="GEU92985.1"/>
    <property type="molecule type" value="Genomic_DNA"/>
</dbReference>
<keyword evidence="1" id="KW-0862">Zinc</keyword>
<keyword evidence="1" id="KW-0479">Metal-binding</keyword>
<name>A0A6L2P7A7_TANCI</name>
<feature type="compositionally biased region" description="Basic and acidic residues" evidence="2">
    <location>
        <begin position="201"/>
        <end position="214"/>
    </location>
</feature>
<feature type="compositionally biased region" description="Polar residues" evidence="2">
    <location>
        <begin position="724"/>
        <end position="734"/>
    </location>
</feature>